<dbReference type="Proteomes" id="UP000319852">
    <property type="component" value="Chromosome"/>
</dbReference>
<sequence length="92" mass="10202">MVGMSELLTLLPPVFLKSLAANGGVPIPIEDPGWHQEITLAPAEHLPPIRLEPSYMKAGVQKTVEQFERGESLPWDIGRTMKKAEQGREDLL</sequence>
<organism evidence="1 2">
    <name type="scientific">Adhaeretor mobilis</name>
    <dbReference type="NCBI Taxonomy" id="1930276"/>
    <lineage>
        <taxon>Bacteria</taxon>
        <taxon>Pseudomonadati</taxon>
        <taxon>Planctomycetota</taxon>
        <taxon>Planctomycetia</taxon>
        <taxon>Pirellulales</taxon>
        <taxon>Lacipirellulaceae</taxon>
        <taxon>Adhaeretor</taxon>
    </lineage>
</organism>
<accession>A0A517N1I3</accession>
<protein>
    <submittedName>
        <fullName evidence="1">Uncharacterized protein</fullName>
    </submittedName>
</protein>
<evidence type="ECO:0000313" key="2">
    <source>
        <dbReference type="Proteomes" id="UP000319852"/>
    </source>
</evidence>
<gene>
    <name evidence="1" type="ORF">HG15A2_43380</name>
</gene>
<keyword evidence="2" id="KW-1185">Reference proteome</keyword>
<reference evidence="1 2" key="1">
    <citation type="submission" date="2019-02" db="EMBL/GenBank/DDBJ databases">
        <title>Deep-cultivation of Planctomycetes and their phenomic and genomic characterization uncovers novel biology.</title>
        <authorList>
            <person name="Wiegand S."/>
            <person name="Jogler M."/>
            <person name="Boedeker C."/>
            <person name="Pinto D."/>
            <person name="Vollmers J."/>
            <person name="Rivas-Marin E."/>
            <person name="Kohn T."/>
            <person name="Peeters S.H."/>
            <person name="Heuer A."/>
            <person name="Rast P."/>
            <person name="Oberbeckmann S."/>
            <person name="Bunk B."/>
            <person name="Jeske O."/>
            <person name="Meyerdierks A."/>
            <person name="Storesund J.E."/>
            <person name="Kallscheuer N."/>
            <person name="Luecker S."/>
            <person name="Lage O.M."/>
            <person name="Pohl T."/>
            <person name="Merkel B.J."/>
            <person name="Hornburger P."/>
            <person name="Mueller R.-W."/>
            <person name="Bruemmer F."/>
            <person name="Labrenz M."/>
            <person name="Spormann A.M."/>
            <person name="Op den Camp H."/>
            <person name="Overmann J."/>
            <person name="Amann R."/>
            <person name="Jetten M.S.M."/>
            <person name="Mascher T."/>
            <person name="Medema M.H."/>
            <person name="Devos D.P."/>
            <person name="Kaster A.-K."/>
            <person name="Ovreas L."/>
            <person name="Rohde M."/>
            <person name="Galperin M.Y."/>
            <person name="Jogler C."/>
        </authorList>
    </citation>
    <scope>NUCLEOTIDE SEQUENCE [LARGE SCALE GENOMIC DNA]</scope>
    <source>
        <strain evidence="1 2">HG15A2</strain>
    </source>
</reference>
<dbReference type="EMBL" id="CP036263">
    <property type="protein sequence ID" value="QDT00996.1"/>
    <property type="molecule type" value="Genomic_DNA"/>
</dbReference>
<name>A0A517N1I3_9BACT</name>
<evidence type="ECO:0000313" key="1">
    <source>
        <dbReference type="EMBL" id="QDT00996.1"/>
    </source>
</evidence>
<dbReference type="KEGG" id="amob:HG15A2_43380"/>
<proteinExistence type="predicted"/>
<dbReference type="AlphaFoldDB" id="A0A517N1I3"/>